<organism evidence="2 3">
    <name type="scientific">Streptomyces phaeoluteigriseus</name>
    <dbReference type="NCBI Taxonomy" id="114686"/>
    <lineage>
        <taxon>Bacteria</taxon>
        <taxon>Bacillati</taxon>
        <taxon>Actinomycetota</taxon>
        <taxon>Actinomycetes</taxon>
        <taxon>Kitasatosporales</taxon>
        <taxon>Streptomycetaceae</taxon>
        <taxon>Streptomyces</taxon>
        <taxon>Streptomyces aurantiacus group</taxon>
    </lineage>
</organism>
<feature type="compositionally biased region" description="Basic and acidic residues" evidence="1">
    <location>
        <begin position="72"/>
        <end position="86"/>
    </location>
</feature>
<feature type="compositionally biased region" description="Basic and acidic residues" evidence="1">
    <location>
        <begin position="100"/>
        <end position="109"/>
    </location>
</feature>
<feature type="region of interest" description="Disordered" evidence="1">
    <location>
        <begin position="16"/>
        <end position="109"/>
    </location>
</feature>
<dbReference type="Proteomes" id="UP000184286">
    <property type="component" value="Unassembled WGS sequence"/>
</dbReference>
<gene>
    <name evidence="2" type="ORF">BM536_017180</name>
</gene>
<dbReference type="AlphaFoldDB" id="A0A1V6MRX1"/>
<sequence>MAQVRHPVALDHPVRILQEKRRPRRAEVPPARAEHRRHDVHRHLFHQAEREGLPADVTRRHDDGAVPGRLPGRGDRPGHVVDEVVRRPGGPALGLRPVRHHDDVPARRR</sequence>
<protein>
    <submittedName>
        <fullName evidence="2">Uncharacterized protein</fullName>
    </submittedName>
</protein>
<accession>A0A1V6MRX1</accession>
<reference evidence="3" key="1">
    <citation type="submission" date="2016-11" db="EMBL/GenBank/DDBJ databases">
        <authorList>
            <person name="Schniete J.K."/>
            <person name="Salih T."/>
            <person name="Algora Gallardo L."/>
            <person name="Martinez Fernandez S."/>
            <person name="Herron P.R."/>
        </authorList>
    </citation>
    <scope>NUCLEOTIDE SEQUENCE [LARGE SCALE GENOMIC DNA]</scope>
    <source>
        <strain evidence="3">DSM 41896</strain>
    </source>
</reference>
<dbReference type="EMBL" id="MPOH02000012">
    <property type="protein sequence ID" value="OQD55189.1"/>
    <property type="molecule type" value="Genomic_DNA"/>
</dbReference>
<evidence type="ECO:0000256" key="1">
    <source>
        <dbReference type="SAM" id="MobiDB-lite"/>
    </source>
</evidence>
<comment type="caution">
    <text evidence="2">The sequence shown here is derived from an EMBL/GenBank/DDBJ whole genome shotgun (WGS) entry which is preliminary data.</text>
</comment>
<evidence type="ECO:0000313" key="3">
    <source>
        <dbReference type="Proteomes" id="UP000184286"/>
    </source>
</evidence>
<evidence type="ECO:0000313" key="2">
    <source>
        <dbReference type="EMBL" id="OQD55189.1"/>
    </source>
</evidence>
<feature type="compositionally biased region" description="Basic and acidic residues" evidence="1">
    <location>
        <begin position="46"/>
        <end position="64"/>
    </location>
</feature>
<reference evidence="2 3" key="2">
    <citation type="submission" date="2017-02" db="EMBL/GenBank/DDBJ databases">
        <title>Draft genome sequence of Streptomyces phaeoluteigriseus type strain DSM41896.</title>
        <authorList>
            <person name="Salih T.S."/>
            <person name="Algora Gallardo L."/>
            <person name="Melo Santos T."/>
            <person name="Filgueira Martinez S."/>
            <person name="Herron P.R."/>
        </authorList>
    </citation>
    <scope>NUCLEOTIDE SEQUENCE [LARGE SCALE GENOMIC DNA]</scope>
    <source>
        <strain evidence="2 3">DSM 41896</strain>
    </source>
</reference>
<name>A0A1V6MRX1_9ACTN</name>
<proteinExistence type="predicted"/>